<protein>
    <submittedName>
        <fullName evidence="1">Uncharacterized protein</fullName>
    </submittedName>
</protein>
<reference evidence="1" key="1">
    <citation type="submission" date="2016-09" db="EMBL/GenBank/DDBJ databases">
        <authorList>
            <person name="Capua I."/>
            <person name="De Benedictis P."/>
            <person name="Joannis T."/>
            <person name="Lombin L.H."/>
            <person name="Cattoli G."/>
        </authorList>
    </citation>
    <scope>NUCLEOTIDE SEQUENCE</scope>
    <source>
        <strain evidence="1">B9</strain>
    </source>
</reference>
<gene>
    <name evidence="1" type="ORF">CNECB9_2470002</name>
</gene>
<name>A0A1K0IEC9_CUPNE</name>
<evidence type="ECO:0000313" key="1">
    <source>
        <dbReference type="EMBL" id="SCU75686.1"/>
    </source>
</evidence>
<sequence>MPAMSRSAKDTWRSVHFAIMYGTAFTAYPLPYSKGCDTFGLSGGIASPAAPDMSLSGKQCHEMSWPAPNTKSA</sequence>
<dbReference type="AlphaFoldDB" id="A0A1K0IEC9"/>
<accession>A0A1K0IEC9</accession>
<proteinExistence type="predicted"/>
<organism evidence="1">
    <name type="scientific">Cupriavidus necator</name>
    <name type="common">Alcaligenes eutrophus</name>
    <name type="synonym">Ralstonia eutropha</name>
    <dbReference type="NCBI Taxonomy" id="106590"/>
    <lineage>
        <taxon>Bacteria</taxon>
        <taxon>Pseudomonadati</taxon>
        <taxon>Pseudomonadota</taxon>
        <taxon>Betaproteobacteria</taxon>
        <taxon>Burkholderiales</taxon>
        <taxon>Burkholderiaceae</taxon>
        <taxon>Cupriavidus</taxon>
    </lineage>
</organism>
<dbReference type="EMBL" id="FMSH01000165">
    <property type="protein sequence ID" value="SCU75686.1"/>
    <property type="molecule type" value="Genomic_DNA"/>
</dbReference>